<dbReference type="Gene3D" id="3.40.50.300">
    <property type="entry name" value="P-loop containing nucleotide triphosphate hydrolases"/>
    <property type="match status" value="1"/>
</dbReference>
<reference evidence="3" key="1">
    <citation type="submission" date="2023-06" db="EMBL/GenBank/DDBJ databases">
        <title>Genome-scale phylogeny and comparative genomics of the fungal order Sordariales.</title>
        <authorList>
            <consortium name="Lawrence Berkeley National Laboratory"/>
            <person name="Hensen N."/>
            <person name="Bonometti L."/>
            <person name="Westerberg I."/>
            <person name="Brannstrom I.O."/>
            <person name="Guillou S."/>
            <person name="Cros-Aarteil S."/>
            <person name="Calhoun S."/>
            <person name="Haridas S."/>
            <person name="Kuo A."/>
            <person name="Mondo S."/>
            <person name="Pangilinan J."/>
            <person name="Riley R."/>
            <person name="LaButti K."/>
            <person name="Andreopoulos B."/>
            <person name="Lipzen A."/>
            <person name="Chen C."/>
            <person name="Yanf M."/>
            <person name="Daum C."/>
            <person name="Ng V."/>
            <person name="Clum A."/>
            <person name="Steindorff A."/>
            <person name="Ohm R."/>
            <person name="Martin F."/>
            <person name="Silar P."/>
            <person name="Natvig D."/>
            <person name="Lalanne C."/>
            <person name="Gautier V."/>
            <person name="Ament-velasquez S.L."/>
            <person name="Kruys A."/>
            <person name="Hutchinson M.I."/>
            <person name="Powell A.J."/>
            <person name="Barry K."/>
            <person name="Miller A.N."/>
            <person name="Grigoriev I.V."/>
            <person name="Debuchy R."/>
            <person name="Gladieux P."/>
            <person name="Thoren M.H."/>
            <person name="Johannesson H."/>
        </authorList>
    </citation>
    <scope>NUCLEOTIDE SEQUENCE</scope>
    <source>
        <strain evidence="3">SMH3391-2</strain>
    </source>
</reference>
<dbReference type="PANTHER" id="PTHR10039">
    <property type="entry name" value="AMELOGENIN"/>
    <property type="match status" value="1"/>
</dbReference>
<comment type="caution">
    <text evidence="3">The sequence shown here is derived from an EMBL/GenBank/DDBJ whole genome shotgun (WGS) entry which is preliminary data.</text>
</comment>
<evidence type="ECO:0000259" key="2">
    <source>
        <dbReference type="Pfam" id="PF24883"/>
    </source>
</evidence>
<keyword evidence="1" id="KW-0677">Repeat</keyword>
<proteinExistence type="predicted"/>
<accession>A0AA39U2Z8</accession>
<gene>
    <name evidence="3" type="ORF">B0T17DRAFT_545521</name>
</gene>
<organism evidence="3 4">
    <name type="scientific">Bombardia bombarda</name>
    <dbReference type="NCBI Taxonomy" id="252184"/>
    <lineage>
        <taxon>Eukaryota</taxon>
        <taxon>Fungi</taxon>
        <taxon>Dikarya</taxon>
        <taxon>Ascomycota</taxon>
        <taxon>Pezizomycotina</taxon>
        <taxon>Sordariomycetes</taxon>
        <taxon>Sordariomycetidae</taxon>
        <taxon>Sordariales</taxon>
        <taxon>Lasiosphaeriaceae</taxon>
        <taxon>Bombardia</taxon>
    </lineage>
</organism>
<evidence type="ECO:0000313" key="3">
    <source>
        <dbReference type="EMBL" id="KAK0609915.1"/>
    </source>
</evidence>
<evidence type="ECO:0000256" key="1">
    <source>
        <dbReference type="ARBA" id="ARBA00022737"/>
    </source>
</evidence>
<dbReference type="InterPro" id="IPR056884">
    <property type="entry name" value="NPHP3-like_N"/>
</dbReference>
<evidence type="ECO:0000313" key="4">
    <source>
        <dbReference type="Proteomes" id="UP001174934"/>
    </source>
</evidence>
<dbReference type="PANTHER" id="PTHR10039:SF15">
    <property type="entry name" value="NACHT DOMAIN-CONTAINING PROTEIN"/>
    <property type="match status" value="1"/>
</dbReference>
<sequence length="82" mass="9309">MCFSVLPFEQLDFMSASTKGSGQWLTKSTEFQTWLGQRHQTLFCPGIPGAGKTMLTANVIDFLQTKFSNQDDVRIAFLYCNY</sequence>
<feature type="domain" description="Nephrocystin 3-like N-terminal" evidence="2">
    <location>
        <begin position="20"/>
        <end position="82"/>
    </location>
</feature>
<dbReference type="Pfam" id="PF24883">
    <property type="entry name" value="NPHP3_N"/>
    <property type="match status" value="1"/>
</dbReference>
<dbReference type="AlphaFoldDB" id="A0AA39U2Z8"/>
<dbReference type="Proteomes" id="UP001174934">
    <property type="component" value="Unassembled WGS sequence"/>
</dbReference>
<dbReference type="InterPro" id="IPR027417">
    <property type="entry name" value="P-loop_NTPase"/>
</dbReference>
<dbReference type="EMBL" id="JAULSR010000011">
    <property type="protein sequence ID" value="KAK0609915.1"/>
    <property type="molecule type" value="Genomic_DNA"/>
</dbReference>
<name>A0AA39U2Z8_9PEZI</name>
<protein>
    <recommendedName>
        <fullName evidence="2">Nephrocystin 3-like N-terminal domain-containing protein</fullName>
    </recommendedName>
</protein>
<keyword evidence="4" id="KW-1185">Reference proteome</keyword>